<dbReference type="Pfam" id="PF00612">
    <property type="entry name" value="IQ"/>
    <property type="match status" value="1"/>
</dbReference>
<dbReference type="PROSITE" id="PS50096">
    <property type="entry name" value="IQ"/>
    <property type="match status" value="1"/>
</dbReference>
<proteinExistence type="predicted"/>
<evidence type="ECO:0000259" key="5">
    <source>
        <dbReference type="PROSITE" id="PS51035"/>
    </source>
</evidence>
<dbReference type="STRING" id="74649.A0A2P6R0D8"/>
<keyword evidence="1" id="KW-0112">Calmodulin-binding</keyword>
<gene>
    <name evidence="6" type="ORF">RchiOBHm_Chr4g0429621</name>
</gene>
<organism evidence="6 7">
    <name type="scientific">Rosa chinensis</name>
    <name type="common">China rose</name>
    <dbReference type="NCBI Taxonomy" id="74649"/>
    <lineage>
        <taxon>Eukaryota</taxon>
        <taxon>Viridiplantae</taxon>
        <taxon>Streptophyta</taxon>
        <taxon>Embryophyta</taxon>
        <taxon>Tracheophyta</taxon>
        <taxon>Spermatophyta</taxon>
        <taxon>Magnoliopsida</taxon>
        <taxon>eudicotyledons</taxon>
        <taxon>Gunneridae</taxon>
        <taxon>Pentapetalae</taxon>
        <taxon>rosids</taxon>
        <taxon>fabids</taxon>
        <taxon>Rosales</taxon>
        <taxon>Rosaceae</taxon>
        <taxon>Rosoideae</taxon>
        <taxon>Rosoideae incertae sedis</taxon>
        <taxon>Rosa</taxon>
    </lineage>
</organism>
<evidence type="ECO:0000256" key="4">
    <source>
        <dbReference type="SAM" id="MobiDB-lite"/>
    </source>
</evidence>
<evidence type="ECO:0000256" key="1">
    <source>
        <dbReference type="ARBA" id="ARBA00022860"/>
    </source>
</evidence>
<evidence type="ECO:0000256" key="2">
    <source>
        <dbReference type="ARBA" id="ARBA00023186"/>
    </source>
</evidence>
<dbReference type="EMBL" id="PDCK01000042">
    <property type="protein sequence ID" value="PRQ39839.1"/>
    <property type="molecule type" value="Genomic_DNA"/>
</dbReference>
<dbReference type="GO" id="GO:0009506">
    <property type="term" value="C:plasmodesma"/>
    <property type="evidence" value="ECO:0007669"/>
    <property type="project" value="TreeGrafter"/>
</dbReference>
<dbReference type="SUPFAM" id="SSF63491">
    <property type="entry name" value="BAG domain"/>
    <property type="match status" value="1"/>
</dbReference>
<keyword evidence="3" id="KW-0175">Coiled coil</keyword>
<reference evidence="6 7" key="1">
    <citation type="journal article" date="2018" name="Nat. Genet.">
        <title>The Rosa genome provides new insights in the design of modern roses.</title>
        <authorList>
            <person name="Bendahmane M."/>
        </authorList>
    </citation>
    <scope>NUCLEOTIDE SEQUENCE [LARGE SCALE GENOMIC DNA]</scope>
    <source>
        <strain evidence="7">cv. Old Blush</strain>
    </source>
</reference>
<feature type="region of interest" description="Disordered" evidence="4">
    <location>
        <begin position="217"/>
        <end position="266"/>
    </location>
</feature>
<dbReference type="PANTHER" id="PTHR33322">
    <property type="entry name" value="BAG DOMAIN CONTAINING PROTEIN, EXPRESSED"/>
    <property type="match status" value="1"/>
</dbReference>
<dbReference type="CDD" id="cd23767">
    <property type="entry name" value="IQCD"/>
    <property type="match status" value="1"/>
</dbReference>
<dbReference type="InterPro" id="IPR003103">
    <property type="entry name" value="BAG_domain"/>
</dbReference>
<feature type="coiled-coil region" evidence="3">
    <location>
        <begin position="291"/>
        <end position="318"/>
    </location>
</feature>
<sequence>MPIQPLPINIQFPLSFLHQIKKILKSKIFHHLLPIFSTNSPIYLSIMESPFFGNPWYDYTPRSHYRSPSMREVPIQRPDYPRNYSLRNRDVPVQPQSARAPKVVSIPVQHAGSERSRSDLRSDAALKIQKVFRGYLVRKSVSKIAGIKREVDEISNRISKKETEDLVRTDAKERLKVVETLMSLLLKLDSVKGVDCGVRDFRRAVIKKAIALQEKVEASAANHQTPGGHESAELETNSGLQSSEQNAQTVVNQRESSSDSTESKKKEELIEKMVEENERMVGLVTELVHRNEKQTRLLGSLSQRVEQLERALINQRLRRKKRRHTVDCREGFF</sequence>
<dbReference type="GO" id="GO:0005516">
    <property type="term" value="F:calmodulin binding"/>
    <property type="evidence" value="ECO:0007669"/>
    <property type="project" value="UniProtKB-KW"/>
</dbReference>
<keyword evidence="2" id="KW-0143">Chaperone</keyword>
<protein>
    <submittedName>
        <fullName evidence="6">Putative IQ motif, EF-hand binding, BAG domain-containing protein</fullName>
    </submittedName>
</protein>
<dbReference type="InterPro" id="IPR040400">
    <property type="entry name" value="BAG5/6/7/8"/>
</dbReference>
<dbReference type="GO" id="GO:0051087">
    <property type="term" value="F:protein-folding chaperone binding"/>
    <property type="evidence" value="ECO:0007669"/>
    <property type="project" value="InterPro"/>
</dbReference>
<keyword evidence="7" id="KW-1185">Reference proteome</keyword>
<evidence type="ECO:0000313" key="7">
    <source>
        <dbReference type="Proteomes" id="UP000238479"/>
    </source>
</evidence>
<dbReference type="Gene3D" id="1.20.58.120">
    <property type="entry name" value="BAG domain"/>
    <property type="match status" value="1"/>
</dbReference>
<dbReference type="SMART" id="SM00264">
    <property type="entry name" value="BAG"/>
    <property type="match status" value="1"/>
</dbReference>
<evidence type="ECO:0000313" key="6">
    <source>
        <dbReference type="EMBL" id="PRQ39839.1"/>
    </source>
</evidence>
<dbReference type="AlphaFoldDB" id="A0A2P6R0D8"/>
<accession>A0A2P6R0D8</accession>
<name>A0A2P6R0D8_ROSCH</name>
<dbReference type="GO" id="GO:0006457">
    <property type="term" value="P:protein folding"/>
    <property type="evidence" value="ECO:0007669"/>
    <property type="project" value="TreeGrafter"/>
</dbReference>
<dbReference type="PANTHER" id="PTHR33322:SF4">
    <property type="entry name" value="BAG DOMAIN CONTAINING PROTEIN, EXPRESSED"/>
    <property type="match status" value="1"/>
</dbReference>
<dbReference type="Pfam" id="PF02179">
    <property type="entry name" value="BAG"/>
    <property type="match status" value="1"/>
</dbReference>
<feature type="compositionally biased region" description="Polar residues" evidence="4">
    <location>
        <begin position="234"/>
        <end position="254"/>
    </location>
</feature>
<dbReference type="Proteomes" id="UP000238479">
    <property type="component" value="Chromosome 4"/>
</dbReference>
<dbReference type="OMA" id="VMEMVAT"/>
<dbReference type="InterPro" id="IPR000048">
    <property type="entry name" value="IQ_motif_EF-hand-BS"/>
</dbReference>
<dbReference type="PROSITE" id="PS51035">
    <property type="entry name" value="BAG"/>
    <property type="match status" value="1"/>
</dbReference>
<dbReference type="InterPro" id="IPR036533">
    <property type="entry name" value="BAG_dom_sf"/>
</dbReference>
<dbReference type="Gramene" id="PRQ39839">
    <property type="protein sequence ID" value="PRQ39839"/>
    <property type="gene ID" value="RchiOBHm_Chr4g0429621"/>
</dbReference>
<feature type="domain" description="BAG" evidence="5">
    <location>
        <begin position="143"/>
        <end position="220"/>
    </location>
</feature>
<evidence type="ECO:0000256" key="3">
    <source>
        <dbReference type="SAM" id="Coils"/>
    </source>
</evidence>
<comment type="caution">
    <text evidence="6">The sequence shown here is derived from an EMBL/GenBank/DDBJ whole genome shotgun (WGS) entry which is preliminary data.</text>
</comment>